<keyword evidence="2" id="KW-1133">Transmembrane helix</keyword>
<keyword evidence="2" id="KW-0812">Transmembrane</keyword>
<dbReference type="InterPro" id="IPR011646">
    <property type="entry name" value="KAP_P-loop"/>
</dbReference>
<evidence type="ECO:0000313" key="4">
    <source>
        <dbReference type="EMBL" id="GGN23646.1"/>
    </source>
</evidence>
<evidence type="ECO:0000259" key="3">
    <source>
        <dbReference type="SMART" id="SM00382"/>
    </source>
</evidence>
<keyword evidence="2" id="KW-0472">Membrane</keyword>
<dbReference type="SUPFAM" id="SSF52540">
    <property type="entry name" value="P-loop containing nucleoside triphosphate hydrolases"/>
    <property type="match status" value="1"/>
</dbReference>
<reference evidence="4" key="2">
    <citation type="submission" date="2020-09" db="EMBL/GenBank/DDBJ databases">
        <authorList>
            <person name="Sun Q."/>
            <person name="Zhou Y."/>
        </authorList>
    </citation>
    <scope>NUCLEOTIDE SEQUENCE</scope>
    <source>
        <strain evidence="4">CGMCC 4.7110</strain>
    </source>
</reference>
<dbReference type="EMBL" id="BMML01000013">
    <property type="protein sequence ID" value="GGN23646.1"/>
    <property type="molecule type" value="Genomic_DNA"/>
</dbReference>
<feature type="transmembrane region" description="Helical" evidence="2">
    <location>
        <begin position="629"/>
        <end position="648"/>
    </location>
</feature>
<name>A0A917XGU5_9ACTN</name>
<evidence type="ECO:0000313" key="5">
    <source>
        <dbReference type="Proteomes" id="UP000653411"/>
    </source>
</evidence>
<dbReference type="PRINTS" id="PR00364">
    <property type="entry name" value="DISEASERSIST"/>
</dbReference>
<proteinExistence type="predicted"/>
<feature type="domain" description="AAA+ ATPase" evidence="3">
    <location>
        <begin position="448"/>
        <end position="743"/>
    </location>
</feature>
<feature type="domain" description="AAA+ ATPase" evidence="3">
    <location>
        <begin position="66"/>
        <end position="223"/>
    </location>
</feature>
<feature type="compositionally biased region" description="Low complexity" evidence="1">
    <location>
        <begin position="899"/>
        <end position="913"/>
    </location>
</feature>
<dbReference type="InterPro" id="IPR041664">
    <property type="entry name" value="AAA_16"/>
</dbReference>
<sequence length="1075" mass="115239">MATSDSGGIFQRGSVVTGDSVTVVAAQRPHRVPHQLPRPAAAFTGRDQELAELLDLLAPEADARQEPLPVLVTGMAGVGKSALVVQAAHSAVRRGWFPGGTVYLNLGAHHAGNRPVRPADALESALFSLDVDPRHIPVDLDGRAAAYRTALARLPGPLLLILEDATDSQQVAPLLSGDPRHRIVITSRKQLLSLIAHPVTVNPLARADAVRLLDTVLQSVAPGDSRVRADPRAAEAVVASTGGLPLALAIIARRLTVHPSWPLARVAEELTGSGDARERLERLGLENVGVATAIESSYRELSGEDARLLSTLALTVGPRFSTATVAAGLGTGRREAQGLLDRLLEAHLVEETEQDRWQLHSLIRDYATAVADDVIDATELELVRDRILDFTLRHSDPADDGSGLFTTRVGTRPLAGVHGDGPSAEDRLGVVHDVEVLADLIAAAETRPPLSIALIGNWGAGKSSVMLQIERQVRLLARLSRGRPGRSAFVSSVRQVRFNAWHYSDTNVWTGLITHLFTALAGGDEDETTGPAPDPRQARRDRDTLRAALDQRESSERQLADRLAAADLAMPAAGRFAPLGSPMRSYRVLLTAVRQTVRDLRVGLPVLALWLLLAGGATGVWLWRGALGGLVAGVLALAAAAAPARPLLRRLRSAHQDLLGLTERRYGELAAQQRALRAEINGLRERLALVDAAARLGKFLEERADGTAYQPYRGVLGQAHADLLRLGLDLEAARLQWQAGGAVAAPPLERIVLYIDDLDRCPPDRVVEVLQAVHLMLGLDLFVVVVAVDARWLIHSLRHHHNALFQHEDASDATGTAPDIGGLATAVDYLDKIFQIPYALNPPPPQTMARYLRSLLPDPQAEGAERPDPDSLPPTEGYEPDTREGTPPPPGEDALDGTPAAVPGPAPGAVRGPAPEPADLLPPGLRIGTAEITFMTRLGALLPTPRAAKRLVNLYRLVRIGVPATDLPAFASSSGPAPFQAVQILLAVLAGSPRAAEELFRRLLACQDDDTALADLCTRSAEGPQGFDRLARALPGVLRDLSADQEIPLTVGHYRRWCADLTRYSFHTRGLAAHR</sequence>
<evidence type="ECO:0000256" key="2">
    <source>
        <dbReference type="SAM" id="Phobius"/>
    </source>
</evidence>
<reference evidence="4" key="1">
    <citation type="journal article" date="2014" name="Int. J. Syst. Evol. Microbiol.">
        <title>Complete genome sequence of Corynebacterium casei LMG S-19264T (=DSM 44701T), isolated from a smear-ripened cheese.</title>
        <authorList>
            <consortium name="US DOE Joint Genome Institute (JGI-PGF)"/>
            <person name="Walter F."/>
            <person name="Albersmeier A."/>
            <person name="Kalinowski J."/>
            <person name="Ruckert C."/>
        </authorList>
    </citation>
    <scope>NUCLEOTIDE SEQUENCE</scope>
    <source>
        <strain evidence="4">CGMCC 4.7110</strain>
    </source>
</reference>
<protein>
    <recommendedName>
        <fullName evidence="3">AAA+ ATPase domain-containing protein</fullName>
    </recommendedName>
</protein>
<gene>
    <name evidence="4" type="ORF">GCM10011578_056140</name>
</gene>
<dbReference type="PANTHER" id="PTHR22674:SF6">
    <property type="entry name" value="NTPASE KAP FAMILY P-LOOP DOMAIN-CONTAINING PROTEIN 1"/>
    <property type="match status" value="1"/>
</dbReference>
<dbReference type="InterPro" id="IPR027417">
    <property type="entry name" value="P-loop_NTPase"/>
</dbReference>
<dbReference type="Pfam" id="PF13191">
    <property type="entry name" value="AAA_16"/>
    <property type="match status" value="1"/>
</dbReference>
<dbReference type="Proteomes" id="UP000653411">
    <property type="component" value="Unassembled WGS sequence"/>
</dbReference>
<feature type="region of interest" description="Disordered" evidence="1">
    <location>
        <begin position="859"/>
        <end position="922"/>
    </location>
</feature>
<dbReference type="PANTHER" id="PTHR22674">
    <property type="entry name" value="NTPASE, KAP FAMILY P-LOOP DOMAIN-CONTAINING 1"/>
    <property type="match status" value="1"/>
</dbReference>
<dbReference type="Pfam" id="PF07693">
    <property type="entry name" value="KAP_NTPase"/>
    <property type="match status" value="2"/>
</dbReference>
<keyword evidence="5" id="KW-1185">Reference proteome</keyword>
<dbReference type="AlphaFoldDB" id="A0A917XGU5"/>
<comment type="caution">
    <text evidence="4">The sequence shown here is derived from an EMBL/GenBank/DDBJ whole genome shotgun (WGS) entry which is preliminary data.</text>
</comment>
<evidence type="ECO:0000256" key="1">
    <source>
        <dbReference type="SAM" id="MobiDB-lite"/>
    </source>
</evidence>
<dbReference type="SMART" id="SM00382">
    <property type="entry name" value="AAA"/>
    <property type="match status" value="2"/>
</dbReference>
<feature type="transmembrane region" description="Helical" evidence="2">
    <location>
        <begin position="602"/>
        <end position="623"/>
    </location>
</feature>
<accession>A0A917XGU5</accession>
<dbReference type="Gene3D" id="3.40.50.300">
    <property type="entry name" value="P-loop containing nucleotide triphosphate hydrolases"/>
    <property type="match status" value="1"/>
</dbReference>
<dbReference type="InterPro" id="IPR003593">
    <property type="entry name" value="AAA+_ATPase"/>
</dbReference>
<dbReference type="InterPro" id="IPR052754">
    <property type="entry name" value="NTPase_KAP_P-loop"/>
</dbReference>
<organism evidence="4 5">
    <name type="scientific">Streptomyces fuscichromogenes</name>
    <dbReference type="NCBI Taxonomy" id="1324013"/>
    <lineage>
        <taxon>Bacteria</taxon>
        <taxon>Bacillati</taxon>
        <taxon>Actinomycetota</taxon>
        <taxon>Actinomycetes</taxon>
        <taxon>Kitasatosporales</taxon>
        <taxon>Streptomycetaceae</taxon>
        <taxon>Streptomyces</taxon>
    </lineage>
</organism>